<dbReference type="HOGENOM" id="CLU_3072335_0_0_1"/>
<reference evidence="9" key="2">
    <citation type="submission" date="2015-06" db="UniProtKB">
        <authorList>
            <consortium name="EnsemblPlants"/>
        </authorList>
    </citation>
    <scope>IDENTIFICATION</scope>
    <source>
        <strain evidence="9">cv. Heinz 1706</strain>
    </source>
</reference>
<dbReference type="Gene3D" id="3.30.1610.10">
    <property type="entry name" value="Peptidase S59, nucleoporin"/>
    <property type="match status" value="1"/>
</dbReference>
<comment type="subcellular location">
    <subcellularLocation>
        <location evidence="1">Nucleus</location>
        <location evidence="1">Nuclear pore complex</location>
    </subcellularLocation>
</comment>
<keyword evidence="3" id="KW-0509">mRNA transport</keyword>
<dbReference type="GO" id="GO:0017056">
    <property type="term" value="F:structural constituent of nuclear pore"/>
    <property type="evidence" value="ECO:0007669"/>
    <property type="project" value="InterPro"/>
</dbReference>
<protein>
    <recommendedName>
        <fullName evidence="8">Peptidase S59 domain-containing protein</fullName>
    </recommendedName>
</protein>
<keyword evidence="7" id="KW-0539">Nucleus</keyword>
<dbReference type="PANTHER" id="PTHR23198:SF19">
    <property type="entry name" value="NUCLEAR PORE COMPLEX PROTEIN NUP98A-LIKE ISOFORM X1"/>
    <property type="match status" value="1"/>
</dbReference>
<reference evidence="9" key="1">
    <citation type="journal article" date="2012" name="Nature">
        <title>The tomato genome sequence provides insights into fleshy fruit evolution.</title>
        <authorList>
            <consortium name="Tomato Genome Consortium"/>
        </authorList>
    </citation>
    <scope>NUCLEOTIDE SEQUENCE [LARGE SCALE GENOMIC DNA]</scope>
    <source>
        <strain evidence="9">cv. Heinz 1706</strain>
    </source>
</reference>
<keyword evidence="4" id="KW-0653">Protein transport</keyword>
<feature type="domain" description="Peptidase S59" evidence="8">
    <location>
        <begin position="1"/>
        <end position="53"/>
    </location>
</feature>
<proteinExistence type="predicted"/>
<dbReference type="AlphaFoldDB" id="K4B1J2"/>
<dbReference type="Proteomes" id="UP000004994">
    <property type="component" value="Chromosome 1"/>
</dbReference>
<evidence type="ECO:0000256" key="3">
    <source>
        <dbReference type="ARBA" id="ARBA00022816"/>
    </source>
</evidence>
<dbReference type="GO" id="GO:0015031">
    <property type="term" value="P:protein transport"/>
    <property type="evidence" value="ECO:0007669"/>
    <property type="project" value="UniProtKB-KW"/>
</dbReference>
<dbReference type="PaxDb" id="4081-Solyc01g102640.2.1"/>
<dbReference type="STRING" id="4081.K4B1J2"/>
<evidence type="ECO:0000259" key="8">
    <source>
        <dbReference type="PROSITE" id="PS51434"/>
    </source>
</evidence>
<evidence type="ECO:0000256" key="2">
    <source>
        <dbReference type="ARBA" id="ARBA00022448"/>
    </source>
</evidence>
<dbReference type="PhylomeDB" id="K4B1J2"/>
<dbReference type="Pfam" id="PF04096">
    <property type="entry name" value="Nucleoporin2"/>
    <property type="match status" value="1"/>
</dbReference>
<dbReference type="EnsemblPlants" id="Solyc01g102640.2.1">
    <property type="protein sequence ID" value="Solyc01g102640.2.1"/>
    <property type="gene ID" value="Solyc01g102640.2"/>
</dbReference>
<dbReference type="SUPFAM" id="SSF82215">
    <property type="entry name" value="C-terminal autoproteolytic domain of nucleoporin nup98"/>
    <property type="match status" value="1"/>
</dbReference>
<dbReference type="eggNOG" id="KOG0845">
    <property type="taxonomic scope" value="Eukaryota"/>
</dbReference>
<dbReference type="Gramene" id="Solyc01g102640.2.1">
    <property type="protein sequence ID" value="Solyc01g102640.2.1"/>
    <property type="gene ID" value="Solyc01g102640.2"/>
</dbReference>
<evidence type="ECO:0000256" key="4">
    <source>
        <dbReference type="ARBA" id="ARBA00022927"/>
    </source>
</evidence>
<dbReference type="InParanoid" id="K4B1J2"/>
<evidence type="ECO:0000256" key="5">
    <source>
        <dbReference type="ARBA" id="ARBA00023010"/>
    </source>
</evidence>
<evidence type="ECO:0000256" key="7">
    <source>
        <dbReference type="ARBA" id="ARBA00023242"/>
    </source>
</evidence>
<dbReference type="InterPro" id="IPR036903">
    <property type="entry name" value="Nup98_auto-Pept-S59_dom_sf"/>
</dbReference>
<dbReference type="InterPro" id="IPR007230">
    <property type="entry name" value="Nup98_auto-Pept-S59_dom"/>
</dbReference>
<dbReference type="GO" id="GO:0005643">
    <property type="term" value="C:nuclear pore"/>
    <property type="evidence" value="ECO:0007669"/>
    <property type="project" value="UniProtKB-SubCell"/>
</dbReference>
<accession>K4B1J2</accession>
<keyword evidence="6" id="KW-0906">Nuclear pore complex</keyword>
<dbReference type="PROSITE" id="PS51434">
    <property type="entry name" value="NUP_C"/>
    <property type="match status" value="1"/>
</dbReference>
<name>K4B1J2_SOLLC</name>
<evidence type="ECO:0000313" key="9">
    <source>
        <dbReference type="EnsemblPlants" id="Solyc01g102640.2.1"/>
    </source>
</evidence>
<organism evidence="9">
    <name type="scientific">Solanum lycopersicum</name>
    <name type="common">Tomato</name>
    <name type="synonym">Lycopersicon esculentum</name>
    <dbReference type="NCBI Taxonomy" id="4081"/>
    <lineage>
        <taxon>Eukaryota</taxon>
        <taxon>Viridiplantae</taxon>
        <taxon>Streptophyta</taxon>
        <taxon>Embryophyta</taxon>
        <taxon>Tracheophyta</taxon>
        <taxon>Spermatophyta</taxon>
        <taxon>Magnoliopsida</taxon>
        <taxon>eudicotyledons</taxon>
        <taxon>Gunneridae</taxon>
        <taxon>Pentapetalae</taxon>
        <taxon>asterids</taxon>
        <taxon>lamiids</taxon>
        <taxon>Solanales</taxon>
        <taxon>Solanaceae</taxon>
        <taxon>Solanoideae</taxon>
        <taxon>Solaneae</taxon>
        <taxon>Solanum</taxon>
        <taxon>Solanum subgen. Lycopersicon</taxon>
    </lineage>
</organism>
<sequence>MDESKKPPVGQGLNKTAEITLLNVRCMNNSNEKEYIDGPMVNKYRDHKPLMKQ</sequence>
<dbReference type="GO" id="GO:0051028">
    <property type="term" value="P:mRNA transport"/>
    <property type="evidence" value="ECO:0007669"/>
    <property type="project" value="UniProtKB-KW"/>
</dbReference>
<dbReference type="InterPro" id="IPR037665">
    <property type="entry name" value="Nucleoporin_S59-like"/>
</dbReference>
<evidence type="ECO:0000313" key="10">
    <source>
        <dbReference type="Proteomes" id="UP000004994"/>
    </source>
</evidence>
<keyword evidence="2" id="KW-0813">Transport</keyword>
<evidence type="ECO:0000256" key="6">
    <source>
        <dbReference type="ARBA" id="ARBA00023132"/>
    </source>
</evidence>
<dbReference type="PANTHER" id="PTHR23198">
    <property type="entry name" value="NUCLEOPORIN"/>
    <property type="match status" value="1"/>
</dbReference>
<evidence type="ECO:0000256" key="1">
    <source>
        <dbReference type="ARBA" id="ARBA00004567"/>
    </source>
</evidence>
<keyword evidence="10" id="KW-1185">Reference proteome</keyword>
<keyword evidence="5" id="KW-0811">Translocation</keyword>
<dbReference type="FunFam" id="3.30.1610.10:FF:000023">
    <property type="entry name" value="Uncharacterized protein"/>
    <property type="match status" value="1"/>
</dbReference>